<dbReference type="AlphaFoldDB" id="A0A318K9S5"/>
<organism evidence="1 2">
    <name type="scientific">Nocardia tenerifensis</name>
    <dbReference type="NCBI Taxonomy" id="228006"/>
    <lineage>
        <taxon>Bacteria</taxon>
        <taxon>Bacillati</taxon>
        <taxon>Actinomycetota</taxon>
        <taxon>Actinomycetes</taxon>
        <taxon>Mycobacteriales</taxon>
        <taxon>Nocardiaceae</taxon>
        <taxon>Nocardia</taxon>
    </lineage>
</organism>
<sequence length="495" mass="55050">MNAGHEADNDRARYERLIGFLTEDERLGVAAVGDKLIADAGGPDNLGDYKVMVAYGGGKDSTYVVAFVRAVQLHLRLAHGTTFLMRVANMRHAGVVGAVMENIDRVYSALGLLDDERAELITIDHTEIRRFHVDLPLPDKLVAINRLDVLMNGHRSAGDGRPTFCNSCNLAVADFYGRAAWWRGGVDAIMTGDSRREQALYAAWILRLAKSIGIDVRRKGMTFQDLLAALRGVGDAYFRELFGDDRHEPAEREVAIGDRSVQPTFVSIYDLVSYRVHDHWDLIVDFLGFRFDDLAFSFTESDCANPTLMAHLRGLRVENVEGRTYHEGIAEYLQFAEAMMRKKEMPDQLIDLALARYSSPEKVDERRAVAAAYAEDAFGLEEDALVAMVFSPFTDEGARLADFVERCHPEWVAEIPALHAALRGEPDHDRAAGWLTEVSGLSIDHLRTLYRSSLVNFAAGDTVMARVRAGDPHKSEVRTVDPKSGLPTLELISGR</sequence>
<keyword evidence="2" id="KW-1185">Reference proteome</keyword>
<dbReference type="OrthoDB" id="7028673at2"/>
<proteinExistence type="predicted"/>
<dbReference type="EMBL" id="QJKF01000001">
    <property type="protein sequence ID" value="PXX71311.1"/>
    <property type="molecule type" value="Genomic_DNA"/>
</dbReference>
<comment type="caution">
    <text evidence="1">The sequence shown here is derived from an EMBL/GenBank/DDBJ whole genome shotgun (WGS) entry which is preliminary data.</text>
</comment>
<accession>A0A318K9S5</accession>
<evidence type="ECO:0000313" key="2">
    <source>
        <dbReference type="Proteomes" id="UP000247569"/>
    </source>
</evidence>
<reference evidence="1 2" key="1">
    <citation type="submission" date="2018-05" db="EMBL/GenBank/DDBJ databases">
        <title>Genomic Encyclopedia of Type Strains, Phase IV (KMG-IV): sequencing the most valuable type-strain genomes for metagenomic binning, comparative biology and taxonomic classification.</title>
        <authorList>
            <person name="Goeker M."/>
        </authorList>
    </citation>
    <scope>NUCLEOTIDE SEQUENCE [LARGE SCALE GENOMIC DNA]</scope>
    <source>
        <strain evidence="1 2">DSM 44704</strain>
    </source>
</reference>
<dbReference type="RefSeq" id="WP_040741653.1">
    <property type="nucleotide sequence ID" value="NZ_QJKF01000001.1"/>
</dbReference>
<evidence type="ECO:0008006" key="3">
    <source>
        <dbReference type="Google" id="ProtNLM"/>
    </source>
</evidence>
<name>A0A318K9S5_9NOCA</name>
<protein>
    <recommendedName>
        <fullName evidence="3">PqqD family protein</fullName>
    </recommendedName>
</protein>
<dbReference type="SUPFAM" id="SSF52402">
    <property type="entry name" value="Adenine nucleotide alpha hydrolases-like"/>
    <property type="match status" value="1"/>
</dbReference>
<gene>
    <name evidence="1" type="ORF">DFR70_101733</name>
</gene>
<dbReference type="Proteomes" id="UP000247569">
    <property type="component" value="Unassembled WGS sequence"/>
</dbReference>
<evidence type="ECO:0000313" key="1">
    <source>
        <dbReference type="EMBL" id="PXX71311.1"/>
    </source>
</evidence>